<dbReference type="RefSeq" id="WP_109019196.1">
    <property type="nucleotide sequence ID" value="NZ_AP025028.1"/>
</dbReference>
<evidence type="ECO:0000256" key="4">
    <source>
        <dbReference type="ARBA" id="ARBA00022746"/>
    </source>
</evidence>
<evidence type="ECO:0000256" key="8">
    <source>
        <dbReference type="SAM" id="Phobius"/>
    </source>
</evidence>
<sequence>MLKYNFLILSLIFSVPGILIYFFRKDLRKPMRILAICSLPFGFTEFLFYPSYWEPVFLFDLVNYLGFGIEDLIFVMGLSAFTSTAYPFFLKRKLIAINIKNGISSLKILFLVLACCFFFVFLLDVWKIPMIYGAPILMILMSIGIMGIRNDLILPGLLGGLLSTVIYAFLCLVLLLIYPDLFQLTWHTEKFINRNIYGVPVEELIYGFTSGSIATLFYPFVFRHRYEKII</sequence>
<name>A0ABM7UKG0_9LEPT</name>
<dbReference type="Proteomes" id="UP000245263">
    <property type="component" value="Chromosome 1"/>
</dbReference>
<feature type="transmembrane region" description="Helical" evidence="8">
    <location>
        <begin position="102"/>
        <end position="123"/>
    </location>
</feature>
<keyword evidence="4" id="KW-0125">Carotenoid biosynthesis</keyword>
<dbReference type="Pfam" id="PF18916">
    <property type="entry name" value="Lycopene_cyc"/>
    <property type="match status" value="1"/>
</dbReference>
<proteinExistence type="predicted"/>
<evidence type="ECO:0000259" key="9">
    <source>
        <dbReference type="Pfam" id="PF18916"/>
    </source>
</evidence>
<feature type="transmembrane region" description="Helical" evidence="8">
    <location>
        <begin position="72"/>
        <end position="90"/>
    </location>
</feature>
<keyword evidence="5 8" id="KW-1133">Transmembrane helix</keyword>
<dbReference type="EMBL" id="AP025028">
    <property type="protein sequence ID" value="BDA79395.1"/>
    <property type="molecule type" value="Genomic_DNA"/>
</dbReference>
<keyword evidence="6 8" id="KW-0472">Membrane</keyword>
<evidence type="ECO:0000256" key="1">
    <source>
        <dbReference type="ARBA" id="ARBA00004141"/>
    </source>
</evidence>
<evidence type="ECO:0000256" key="2">
    <source>
        <dbReference type="ARBA" id="ARBA00004829"/>
    </source>
</evidence>
<reference evidence="10 11" key="1">
    <citation type="submission" date="2021-08" db="EMBL/GenBank/DDBJ databases">
        <title>Complete genome sequence of Leptospira kobayashii strain E30.</title>
        <authorList>
            <person name="Nakao R."/>
            <person name="Nakamura S."/>
            <person name="Masuzawa T."/>
            <person name="Koizumi N."/>
        </authorList>
    </citation>
    <scope>NUCLEOTIDE SEQUENCE [LARGE SCALE GENOMIC DNA]</scope>
    <source>
        <strain evidence="10 11">E30</strain>
    </source>
</reference>
<keyword evidence="3 8" id="KW-0812">Transmembrane</keyword>
<evidence type="ECO:0000256" key="6">
    <source>
        <dbReference type="ARBA" id="ARBA00023136"/>
    </source>
</evidence>
<accession>A0ABM7UKG0</accession>
<protein>
    <recommendedName>
        <fullName evidence="9">Lycopene cyclase domain-containing protein</fullName>
    </recommendedName>
</protein>
<evidence type="ECO:0000313" key="10">
    <source>
        <dbReference type="EMBL" id="BDA79395.1"/>
    </source>
</evidence>
<feature type="transmembrane region" description="Helical" evidence="8">
    <location>
        <begin position="129"/>
        <end position="148"/>
    </location>
</feature>
<organism evidence="10 11">
    <name type="scientific">Leptospira kobayashii</name>
    <dbReference type="NCBI Taxonomy" id="1917830"/>
    <lineage>
        <taxon>Bacteria</taxon>
        <taxon>Pseudomonadati</taxon>
        <taxon>Spirochaetota</taxon>
        <taxon>Spirochaetia</taxon>
        <taxon>Leptospirales</taxon>
        <taxon>Leptospiraceae</taxon>
        <taxon>Leptospira</taxon>
    </lineage>
</organism>
<evidence type="ECO:0000256" key="5">
    <source>
        <dbReference type="ARBA" id="ARBA00022989"/>
    </source>
</evidence>
<evidence type="ECO:0000256" key="3">
    <source>
        <dbReference type="ARBA" id="ARBA00022692"/>
    </source>
</evidence>
<feature type="transmembrane region" description="Helical" evidence="8">
    <location>
        <begin position="33"/>
        <end position="52"/>
    </location>
</feature>
<comment type="subcellular location">
    <subcellularLocation>
        <location evidence="1">Membrane</location>
        <topology evidence="1">Multi-pass membrane protein</topology>
    </subcellularLocation>
</comment>
<keyword evidence="7" id="KW-0413">Isomerase</keyword>
<evidence type="ECO:0000313" key="11">
    <source>
        <dbReference type="Proteomes" id="UP000245263"/>
    </source>
</evidence>
<feature type="transmembrane region" description="Helical" evidence="8">
    <location>
        <begin position="6"/>
        <end position="24"/>
    </location>
</feature>
<keyword evidence="11" id="KW-1185">Reference proteome</keyword>
<feature type="transmembrane region" description="Helical" evidence="8">
    <location>
        <begin position="204"/>
        <end position="222"/>
    </location>
</feature>
<evidence type="ECO:0000256" key="7">
    <source>
        <dbReference type="ARBA" id="ARBA00023235"/>
    </source>
</evidence>
<comment type="pathway">
    <text evidence="2">Carotenoid biosynthesis.</text>
</comment>
<feature type="transmembrane region" description="Helical" evidence="8">
    <location>
        <begin position="157"/>
        <end position="178"/>
    </location>
</feature>
<dbReference type="InterPro" id="IPR017825">
    <property type="entry name" value="Lycopene_cyclase_dom"/>
</dbReference>
<feature type="domain" description="Lycopene cyclase" evidence="9">
    <location>
        <begin position="131"/>
        <end position="220"/>
    </location>
</feature>
<gene>
    <name evidence="10" type="ORF">LPTSP3_g23250</name>
</gene>